<dbReference type="PANTHER" id="PTHR11246">
    <property type="entry name" value="PRE-MRNA SPLICING FACTOR"/>
    <property type="match status" value="1"/>
</dbReference>
<evidence type="ECO:0000256" key="6">
    <source>
        <dbReference type="PROSITE-ProRule" id="PRU00339"/>
    </source>
</evidence>
<evidence type="ECO:0000313" key="9">
    <source>
        <dbReference type="EMBL" id="GAT93884.1"/>
    </source>
</evidence>
<dbReference type="GO" id="GO:0000244">
    <property type="term" value="P:spliceosomal tri-snRNP complex assembly"/>
    <property type="evidence" value="ECO:0007669"/>
    <property type="project" value="TreeGrafter"/>
</dbReference>
<dbReference type="VEuPathDB" id="AmoebaDB:EHI7A_058250"/>
<dbReference type="PANTHER" id="PTHR11246:SF1">
    <property type="entry name" value="PRE-MRNA-PROCESSING FACTOR 6"/>
    <property type="match status" value="1"/>
</dbReference>
<keyword evidence="6" id="KW-0802">TPR repeat</keyword>
<dbReference type="EMBL" id="BDEQ01000001">
    <property type="protein sequence ID" value="GAT93884.1"/>
    <property type="molecule type" value="Genomic_DNA"/>
</dbReference>
<dbReference type="Proteomes" id="UP000078387">
    <property type="component" value="Unassembled WGS sequence"/>
</dbReference>
<feature type="region of interest" description="Disordered" evidence="7">
    <location>
        <begin position="75"/>
        <end position="98"/>
    </location>
</feature>
<dbReference type="GO" id="GO:0071013">
    <property type="term" value="C:catalytic step 2 spliceosome"/>
    <property type="evidence" value="ECO:0007669"/>
    <property type="project" value="TreeGrafter"/>
</dbReference>
<feature type="region of interest" description="Disordered" evidence="7">
    <location>
        <begin position="40"/>
        <end position="59"/>
    </location>
</feature>
<dbReference type="OMA" id="DGWAWYY"/>
<evidence type="ECO:0000259" key="8">
    <source>
        <dbReference type="Pfam" id="PF06424"/>
    </source>
</evidence>
<dbReference type="InterPro" id="IPR019734">
    <property type="entry name" value="TPR_rpt"/>
</dbReference>
<name>A0A5K1V3Y5_ENTHI</name>
<gene>
    <name evidence="9" type="ORF">CL6EHI_093960</name>
</gene>
<keyword evidence="5" id="KW-0539">Nucleus</keyword>
<dbReference type="InterPro" id="IPR011990">
    <property type="entry name" value="TPR-like_helical_dom_sf"/>
</dbReference>
<dbReference type="GO" id="GO:0046540">
    <property type="term" value="C:U4/U6 x U5 tri-snRNP complex"/>
    <property type="evidence" value="ECO:0007669"/>
    <property type="project" value="TreeGrafter"/>
</dbReference>
<evidence type="ECO:0000256" key="1">
    <source>
        <dbReference type="ARBA" id="ARBA00004123"/>
    </source>
</evidence>
<dbReference type="Gene3D" id="1.25.40.10">
    <property type="entry name" value="Tetratricopeptide repeat domain"/>
    <property type="match status" value="3"/>
</dbReference>
<evidence type="ECO:0000313" key="10">
    <source>
        <dbReference type="Proteomes" id="UP000078387"/>
    </source>
</evidence>
<keyword evidence="3" id="KW-0677">Repeat</keyword>
<keyword evidence="2" id="KW-0507">mRNA processing</keyword>
<dbReference type="SUPFAM" id="SSF48452">
    <property type="entry name" value="TPR-like"/>
    <property type="match status" value="4"/>
</dbReference>
<dbReference type="PROSITE" id="PS50005">
    <property type="entry name" value="TPR"/>
    <property type="match status" value="1"/>
</dbReference>
<dbReference type="SMART" id="SM00386">
    <property type="entry name" value="HAT"/>
    <property type="match status" value="6"/>
</dbReference>
<dbReference type="VEuPathDB" id="AmoebaDB:KM1_119510"/>
<organism evidence="9 10">
    <name type="scientific">Entamoeba histolytica</name>
    <dbReference type="NCBI Taxonomy" id="5759"/>
    <lineage>
        <taxon>Eukaryota</taxon>
        <taxon>Amoebozoa</taxon>
        <taxon>Evosea</taxon>
        <taxon>Archamoebae</taxon>
        <taxon>Mastigamoebida</taxon>
        <taxon>Entamoebidae</taxon>
        <taxon>Entamoeba</taxon>
    </lineage>
</organism>
<dbReference type="InterPro" id="IPR003107">
    <property type="entry name" value="HAT"/>
</dbReference>
<dbReference type="AlphaFoldDB" id="A0A5K1V3Y5"/>
<feature type="compositionally biased region" description="Basic and acidic residues" evidence="7">
    <location>
        <begin position="75"/>
        <end position="97"/>
    </location>
</feature>
<protein>
    <submittedName>
        <fullName evidence="9">Pre-mRNA splicing factor putative</fullName>
    </submittedName>
</protein>
<reference evidence="9 10" key="1">
    <citation type="submission" date="2016-05" db="EMBL/GenBank/DDBJ databases">
        <title>First whole genome sequencing of Entamoeba histolytica HM1:IMSS-clone-6.</title>
        <authorList>
            <person name="Mukherjee Avik.K."/>
            <person name="Izumyama S."/>
            <person name="Nakada-Tsukui K."/>
            <person name="Nozaki T."/>
        </authorList>
    </citation>
    <scope>NUCLEOTIDE SEQUENCE [LARGE SCALE GENOMIC DNA]</scope>
    <source>
        <strain evidence="9 10">HM1:IMSS clone 6</strain>
    </source>
</reference>
<dbReference type="InterPro" id="IPR010491">
    <property type="entry name" value="PRP1_N"/>
</dbReference>
<evidence type="ECO:0000256" key="3">
    <source>
        <dbReference type="ARBA" id="ARBA00022737"/>
    </source>
</evidence>
<sequence>MKPQGKYDFLNMEGPKGYIAGSLREDTGFITQNDIGPARTLMVGEGNFDDEPEEENGVNDEIAEKTYEIVEKRMEERRKKRKEIREKKEQEEYEKKHPTISQQFADIKDEIKKMSLEDWMKIPEATGRRNQKVQNEFLEGRHMPLPDTVIVSNYNLNQIKGTIIPTQTDLIQLGNTRKKTLQLSLDGSKTSISSVDVNGYLTELGQNQELTENDVTQIKQYKFLFKSMRTTKPQLAVGWIQSALIEESLGHLSAARKLIMEGTQKCPNSDEIWLQAIRLHPIEVRSDICASAIAVLPKKPSLWLEAIELEKNIIEKRKIAHKGLEFVSNSIELWKKTIELEDGEIQKQTMKQAVETLPQCVELWIIFAEKESYENSKKILNQSLKILPKEPLIWIAAARIEEIKGHNPEKAIGIIKKALKYFDKENLSIEKNIWIDEGVKYINEAKATLKGIIEYIIDYKEKDLISFWKHIEQTYSNDEITKMIYQHAVQVQPQNDELWMELIRVCGNDEKEIEVVFQHAIDVIDSEEIWKKFVEWCMKRTPSIAQSLLQKIINKGKGGESVWLGIIDLELNQNHLLEAFNYVQQGIKICKSIRLIKKGIKIALSLKDEEKENEMILSGDSIDPQNVGLILFKIKREIRKQNFINARKIYENALKLNETSVKLWDAAAQCELHQPGSFSVSKARTIYERGKNKNPTSQDLWISLIHFERENGNKKVSDSYLSEGIKVCKSNGKLWKEIIQTSPINKKKTTCSDALRAFEGRDKDVDYANVVFAVAEFLYNSGKKEKAEEWFRKVIFIDPNYGDAWIWIYKIIYEKKGKITDFEMKKKDCIEKCSLCEHKKGLIWSQVKRRNECCQYSIEEILEKGRLAIN</sequence>
<proteinExistence type="predicted"/>
<dbReference type="VEuPathDB" id="AmoebaDB:EHI_093960"/>
<comment type="subcellular location">
    <subcellularLocation>
        <location evidence="1">Nucleus</location>
    </subcellularLocation>
</comment>
<dbReference type="InterPro" id="IPR045075">
    <property type="entry name" value="Syf1-like"/>
</dbReference>
<evidence type="ECO:0000256" key="5">
    <source>
        <dbReference type="ARBA" id="ARBA00023242"/>
    </source>
</evidence>
<feature type="repeat" description="TPR" evidence="6">
    <location>
        <begin position="768"/>
        <end position="801"/>
    </location>
</feature>
<feature type="domain" description="PRP1 splicing factor N-terminal" evidence="8">
    <location>
        <begin position="15"/>
        <end position="126"/>
    </location>
</feature>
<dbReference type="VEuPathDB" id="AmoebaDB:EHI5A_089940"/>
<dbReference type="VEuPathDB" id="AmoebaDB:EHI8A_060310"/>
<evidence type="ECO:0000256" key="2">
    <source>
        <dbReference type="ARBA" id="ARBA00022664"/>
    </source>
</evidence>
<accession>A0A5K1V3Y5</accession>
<feature type="compositionally biased region" description="Acidic residues" evidence="7">
    <location>
        <begin position="47"/>
        <end position="58"/>
    </location>
</feature>
<keyword evidence="4" id="KW-0508">mRNA splicing</keyword>
<evidence type="ECO:0000256" key="7">
    <source>
        <dbReference type="SAM" id="MobiDB-lite"/>
    </source>
</evidence>
<evidence type="ECO:0000256" key="4">
    <source>
        <dbReference type="ARBA" id="ARBA00023187"/>
    </source>
</evidence>
<comment type="caution">
    <text evidence="9">The sequence shown here is derived from an EMBL/GenBank/DDBJ whole genome shotgun (WGS) entry which is preliminary data.</text>
</comment>
<dbReference type="Pfam" id="PF06424">
    <property type="entry name" value="PRP1_N"/>
    <property type="match status" value="1"/>
</dbReference>